<protein>
    <submittedName>
        <fullName evidence="1">Uncharacterized protein</fullName>
    </submittedName>
</protein>
<evidence type="ECO:0000313" key="2">
    <source>
        <dbReference type="Proteomes" id="UP001148629"/>
    </source>
</evidence>
<evidence type="ECO:0000313" key="1">
    <source>
        <dbReference type="EMBL" id="KAJ3537787.1"/>
    </source>
</evidence>
<dbReference type="EMBL" id="JANRMS010000559">
    <property type="protein sequence ID" value="KAJ3537787.1"/>
    <property type="molecule type" value="Genomic_DNA"/>
</dbReference>
<reference evidence="1" key="1">
    <citation type="submission" date="2022-08" db="EMBL/GenBank/DDBJ databases">
        <title>Genome Sequence of Fusarium decemcellulare.</title>
        <authorList>
            <person name="Buettner E."/>
        </authorList>
    </citation>
    <scope>NUCLEOTIDE SEQUENCE</scope>
    <source>
        <strain evidence="1">Babe19</strain>
    </source>
</reference>
<sequence length="568" mass="63436">MESGAAQNCSSLPDGASHEANVPESANSIPNQTQQGPRPNLEAGSLNTSASASSYVSGAHWVAILDSISELKEQVQSEDEDISKDHEDPLIRVEDHKPSLLFGYQCNLSKEDLIATLPARPIVDRWVSEYFNDLDMMPHISCLHTGTFSREYENLWTSPSSVSPIWLGLLYSMICLSARFGSTSSPTESGDSWGGAASSSAKGGPYVIETLLHYFMIEHLRRPDTEVNTWLLLGVILRLGLRMGYHRDPSQFPNLTPFQREMRRRVWATLYVADVWQSIQIGAPRMFQDGQWDTRDPLNLVDTDFDETSSELPPSRDNGEVTHIFFVIARFKLAKVMGAISDIINAIEPDPSKAAKAEKMLQETYDSLHPILKFIPGRSTINEHPRTVLHQFLLAVSLHQAQVLLYQRYMTMPPQGNDSNGPLDVLINAALKILEYQNLMDLEIQPGGSLWTVRWKMSSTLAHEFLLATTVLSKVLFSTLGLHPLIQPGTDMDVSIRATLRQTLEIWNRSKHRSKEAKQAANLLTSLFHALDSSPSNLQLVDEDNLMIDLESYLGISLDSLLPGPFLE</sequence>
<dbReference type="Proteomes" id="UP001148629">
    <property type="component" value="Unassembled WGS sequence"/>
</dbReference>
<name>A0ACC1SE49_9HYPO</name>
<gene>
    <name evidence="1" type="ORF">NM208_g6169</name>
</gene>
<organism evidence="1 2">
    <name type="scientific">Fusarium decemcellulare</name>
    <dbReference type="NCBI Taxonomy" id="57161"/>
    <lineage>
        <taxon>Eukaryota</taxon>
        <taxon>Fungi</taxon>
        <taxon>Dikarya</taxon>
        <taxon>Ascomycota</taxon>
        <taxon>Pezizomycotina</taxon>
        <taxon>Sordariomycetes</taxon>
        <taxon>Hypocreomycetidae</taxon>
        <taxon>Hypocreales</taxon>
        <taxon>Nectriaceae</taxon>
        <taxon>Fusarium</taxon>
        <taxon>Fusarium decemcellulare species complex</taxon>
    </lineage>
</organism>
<accession>A0ACC1SE49</accession>
<proteinExistence type="predicted"/>
<comment type="caution">
    <text evidence="1">The sequence shown here is derived from an EMBL/GenBank/DDBJ whole genome shotgun (WGS) entry which is preliminary data.</text>
</comment>
<keyword evidence="2" id="KW-1185">Reference proteome</keyword>